<accession>A0ACA9KU20</accession>
<keyword evidence="2" id="KW-1185">Reference proteome</keyword>
<dbReference type="Proteomes" id="UP000789920">
    <property type="component" value="Unassembled WGS sequence"/>
</dbReference>
<reference evidence="1" key="1">
    <citation type="submission" date="2021-06" db="EMBL/GenBank/DDBJ databases">
        <authorList>
            <person name="Kallberg Y."/>
            <person name="Tangrot J."/>
            <person name="Rosling A."/>
        </authorList>
    </citation>
    <scope>NUCLEOTIDE SEQUENCE</scope>
    <source>
        <strain evidence="1">MA461A</strain>
    </source>
</reference>
<sequence length="96" mass="11113">MKKPSHNWVCCIEKLAIFDKILTYDNLQEQIISATFLAEDNNKTNEDSEVKDIEYNPNIIEYISENVNRDIGKNVEVENSKNLSIALRKSCCQNFN</sequence>
<feature type="non-terminal residue" evidence="1">
    <location>
        <position position="96"/>
    </location>
</feature>
<evidence type="ECO:0000313" key="2">
    <source>
        <dbReference type="Proteomes" id="UP000789920"/>
    </source>
</evidence>
<gene>
    <name evidence="1" type="ORF">RPERSI_LOCUS1349</name>
</gene>
<evidence type="ECO:0000313" key="1">
    <source>
        <dbReference type="EMBL" id="CAG8490017.1"/>
    </source>
</evidence>
<comment type="caution">
    <text evidence="1">The sequence shown here is derived from an EMBL/GenBank/DDBJ whole genome shotgun (WGS) entry which is preliminary data.</text>
</comment>
<name>A0ACA9KU20_9GLOM</name>
<proteinExistence type="predicted"/>
<protein>
    <submittedName>
        <fullName evidence="1">1156_t:CDS:1</fullName>
    </submittedName>
</protein>
<dbReference type="EMBL" id="CAJVQC010001212">
    <property type="protein sequence ID" value="CAG8490017.1"/>
    <property type="molecule type" value="Genomic_DNA"/>
</dbReference>
<organism evidence="1 2">
    <name type="scientific">Racocetra persica</name>
    <dbReference type="NCBI Taxonomy" id="160502"/>
    <lineage>
        <taxon>Eukaryota</taxon>
        <taxon>Fungi</taxon>
        <taxon>Fungi incertae sedis</taxon>
        <taxon>Mucoromycota</taxon>
        <taxon>Glomeromycotina</taxon>
        <taxon>Glomeromycetes</taxon>
        <taxon>Diversisporales</taxon>
        <taxon>Gigasporaceae</taxon>
        <taxon>Racocetra</taxon>
    </lineage>
</organism>